<dbReference type="PANTHER" id="PTHR18964">
    <property type="entry name" value="ROK (REPRESSOR, ORF, KINASE) FAMILY"/>
    <property type="match status" value="1"/>
</dbReference>
<dbReference type="EMBL" id="WLZY01000001">
    <property type="protein sequence ID" value="NDL55565.1"/>
    <property type="molecule type" value="Genomic_DNA"/>
</dbReference>
<comment type="similarity">
    <text evidence="1">Belongs to the ROK (NagC/XylR) family.</text>
</comment>
<evidence type="ECO:0000313" key="2">
    <source>
        <dbReference type="EMBL" id="NDL55565.1"/>
    </source>
</evidence>
<accession>A0A7K3LX54</accession>
<dbReference type="InterPro" id="IPR043129">
    <property type="entry name" value="ATPase_NBD"/>
</dbReference>
<gene>
    <name evidence="2" type="ORF">F7O44_00605</name>
</gene>
<dbReference type="Gene3D" id="3.30.420.40">
    <property type="match status" value="2"/>
</dbReference>
<organism evidence="2 3">
    <name type="scientific">Phytoactinopolyspora mesophila</name>
    <dbReference type="NCBI Taxonomy" id="2650750"/>
    <lineage>
        <taxon>Bacteria</taxon>
        <taxon>Bacillati</taxon>
        <taxon>Actinomycetota</taxon>
        <taxon>Actinomycetes</taxon>
        <taxon>Jiangellales</taxon>
        <taxon>Jiangellaceae</taxon>
        <taxon>Phytoactinopolyspora</taxon>
    </lineage>
</organism>
<reference evidence="2 3" key="1">
    <citation type="submission" date="2019-11" db="EMBL/GenBank/DDBJ databases">
        <authorList>
            <person name="Li X.-J."/>
            <person name="Feng X.-M."/>
        </authorList>
    </citation>
    <scope>NUCLEOTIDE SEQUENCE [LARGE SCALE GENOMIC DNA]</scope>
    <source>
        <strain evidence="2 3">XMNu-373</strain>
    </source>
</reference>
<dbReference type="PROSITE" id="PS01125">
    <property type="entry name" value="ROK"/>
    <property type="match status" value="1"/>
</dbReference>
<dbReference type="Proteomes" id="UP000460435">
    <property type="component" value="Unassembled WGS sequence"/>
</dbReference>
<name>A0A7K3LX54_9ACTN</name>
<dbReference type="AlphaFoldDB" id="A0A7K3LX54"/>
<protein>
    <submittedName>
        <fullName evidence="2">ROK family protein</fullName>
    </submittedName>
</protein>
<comment type="caution">
    <text evidence="2">The sequence shown here is derived from an EMBL/GenBank/DDBJ whole genome shotgun (WGS) entry which is preliminary data.</text>
</comment>
<dbReference type="PANTHER" id="PTHR18964:SF149">
    <property type="entry name" value="BIFUNCTIONAL UDP-N-ACETYLGLUCOSAMINE 2-EPIMERASE_N-ACETYLMANNOSAMINE KINASE"/>
    <property type="match status" value="1"/>
</dbReference>
<evidence type="ECO:0000256" key="1">
    <source>
        <dbReference type="ARBA" id="ARBA00006479"/>
    </source>
</evidence>
<evidence type="ECO:0000313" key="3">
    <source>
        <dbReference type="Proteomes" id="UP000460435"/>
    </source>
</evidence>
<dbReference type="SUPFAM" id="SSF53067">
    <property type="entry name" value="Actin-like ATPase domain"/>
    <property type="match status" value="1"/>
</dbReference>
<dbReference type="Pfam" id="PF00480">
    <property type="entry name" value="ROK"/>
    <property type="match status" value="1"/>
</dbReference>
<dbReference type="InterPro" id="IPR000600">
    <property type="entry name" value="ROK"/>
</dbReference>
<sequence length="278" mass="28624">MSGNDVESAVDSIVDLVNELASHRPIQAVGVGLAGLMHRFDDTVRHNAFLGWNDVPLAAMLRRRIGAPTVISGDVRALAAGVQWSGPGRGLDHFAVVTVGVGIGLGAVLEGRILTGAAGNAGLIGHLRISDSGPLCQLGHRGCASSFLTTSAITRGIGVPLGIADLDLTAACALAAQGNDVARRVFDDAGRALGVLIAEVVNMYGVPTVVLAGDGLGMLEHADPAMNESLAGHLNHWATPPKVEVFSSDFDEWARGAAVVACQWLLVDPPRNSPSNAG</sequence>
<keyword evidence="3" id="KW-1185">Reference proteome</keyword>
<proteinExistence type="inferred from homology"/>
<dbReference type="InterPro" id="IPR049874">
    <property type="entry name" value="ROK_cs"/>
</dbReference>